<keyword evidence="3 6" id="KW-0812">Transmembrane</keyword>
<reference evidence="8 9" key="1">
    <citation type="submission" date="2019-03" db="EMBL/GenBank/DDBJ databases">
        <authorList>
            <person name="Kox A.R. M."/>
        </authorList>
    </citation>
    <scope>NUCLEOTIDE SEQUENCE [LARGE SCALE GENOMIC DNA]</scope>
    <source>
        <strain evidence="8">MTUNDRAET4 annotated genome</strain>
    </source>
</reference>
<dbReference type="PANTHER" id="PTHR42718:SF9">
    <property type="entry name" value="MAJOR FACILITATOR SUPERFAMILY MULTIDRUG TRANSPORTER MFSC"/>
    <property type="match status" value="1"/>
</dbReference>
<feature type="transmembrane region" description="Helical" evidence="6">
    <location>
        <begin position="88"/>
        <end position="107"/>
    </location>
</feature>
<feature type="transmembrane region" description="Helical" evidence="6">
    <location>
        <begin position="239"/>
        <end position="258"/>
    </location>
</feature>
<feature type="transmembrane region" description="Helical" evidence="6">
    <location>
        <begin position="56"/>
        <end position="76"/>
    </location>
</feature>
<feature type="transmembrane region" description="Helical" evidence="6">
    <location>
        <begin position="214"/>
        <end position="233"/>
    </location>
</feature>
<dbReference type="Gene3D" id="1.20.1720.10">
    <property type="entry name" value="Multidrug resistance protein D"/>
    <property type="match status" value="1"/>
</dbReference>
<evidence type="ECO:0000256" key="5">
    <source>
        <dbReference type="ARBA" id="ARBA00023136"/>
    </source>
</evidence>
<dbReference type="SUPFAM" id="SSF103473">
    <property type="entry name" value="MFS general substrate transporter"/>
    <property type="match status" value="1"/>
</dbReference>
<dbReference type="GO" id="GO:0022857">
    <property type="term" value="F:transmembrane transporter activity"/>
    <property type="evidence" value="ECO:0007669"/>
    <property type="project" value="InterPro"/>
</dbReference>
<dbReference type="GO" id="GO:0016020">
    <property type="term" value="C:membrane"/>
    <property type="evidence" value="ECO:0007669"/>
    <property type="project" value="UniProtKB-SubCell"/>
</dbReference>
<gene>
    <name evidence="8" type="ORF">MTUNDRAET4_3252</name>
</gene>
<feature type="transmembrane region" description="Helical" evidence="6">
    <location>
        <begin position="279"/>
        <end position="302"/>
    </location>
</feature>
<feature type="transmembrane region" description="Helical" evidence="6">
    <location>
        <begin position="308"/>
        <end position="331"/>
    </location>
</feature>
<sequence length="462" mass="47107">MIGLVSTAVRQPAQDGGRPGWTLIVTSIGFVVVQLDITVANVALPEIATEFGASTSGLQWIIDAYSLAFATLLLTAGVAGDRFGSRRIFLAGLVVFGVASLACGLAPSTSILIAARIAQGIGGALILPTSLALIAHACGNDEAARIRMISWWSASGALAVAAGPMIGGFIISGLGWRPIFLINLPLCALGIWWTRTKIAESATYVDGRFDVAGLITAALALFMLTGTVIEAGARGWADPWVLAGFAAAAVVGIAFFKIEAITAKPMLPLGLFRLPGFSTAAFVGTVISLTFFGLVFVLSLYFQQVRGYSPAMAGLAFLPLTAVIMLANIVGGQLGARVGFWPPMAGGMLIAAAGNGLLSFHRLDSAAPFLTIALGLFLISIGTGVAAPAMMSAALAKVERTRSGTASAVLTTARQVGGAVGIALFGAFVAGGTQNIPSGGTLVFIVSAVLLLLGAGGAWLGR</sequence>
<dbReference type="Gene3D" id="1.20.1250.20">
    <property type="entry name" value="MFS general substrate transporter like domains"/>
    <property type="match status" value="1"/>
</dbReference>
<dbReference type="InterPro" id="IPR036259">
    <property type="entry name" value="MFS_trans_sf"/>
</dbReference>
<dbReference type="InterPro" id="IPR011701">
    <property type="entry name" value="MFS"/>
</dbReference>
<name>A0A4U8Z410_METTU</name>
<evidence type="ECO:0000313" key="9">
    <source>
        <dbReference type="Proteomes" id="UP000294360"/>
    </source>
</evidence>
<accession>A0A4U8Z410</accession>
<evidence type="ECO:0000256" key="4">
    <source>
        <dbReference type="ARBA" id="ARBA00022989"/>
    </source>
</evidence>
<dbReference type="Pfam" id="PF07690">
    <property type="entry name" value="MFS_1"/>
    <property type="match status" value="1"/>
</dbReference>
<keyword evidence="4 6" id="KW-1133">Transmembrane helix</keyword>
<dbReference type="KEGG" id="mtun:MTUNDRAET4_3252"/>
<comment type="subcellular location">
    <subcellularLocation>
        <location evidence="1">Membrane</location>
        <topology evidence="1">Multi-pass membrane protein</topology>
    </subcellularLocation>
</comment>
<evidence type="ECO:0000256" key="6">
    <source>
        <dbReference type="SAM" id="Phobius"/>
    </source>
</evidence>
<feature type="transmembrane region" description="Helical" evidence="6">
    <location>
        <begin position="338"/>
        <end position="360"/>
    </location>
</feature>
<keyword evidence="5 6" id="KW-0472">Membrane</keyword>
<evidence type="ECO:0000313" key="8">
    <source>
        <dbReference type="EMBL" id="VFU10139.1"/>
    </source>
</evidence>
<proteinExistence type="predicted"/>
<dbReference type="PROSITE" id="PS50850">
    <property type="entry name" value="MFS"/>
    <property type="match status" value="1"/>
</dbReference>
<dbReference type="RefSeq" id="WP_134490755.1">
    <property type="nucleotide sequence ID" value="NZ_CP139089.1"/>
</dbReference>
<evidence type="ECO:0000256" key="1">
    <source>
        <dbReference type="ARBA" id="ARBA00004141"/>
    </source>
</evidence>
<dbReference type="EMBL" id="LR536450">
    <property type="protein sequence ID" value="VFU10139.1"/>
    <property type="molecule type" value="Genomic_DNA"/>
</dbReference>
<feature type="transmembrane region" description="Helical" evidence="6">
    <location>
        <begin position="408"/>
        <end position="430"/>
    </location>
</feature>
<evidence type="ECO:0000256" key="3">
    <source>
        <dbReference type="ARBA" id="ARBA00022692"/>
    </source>
</evidence>
<feature type="transmembrane region" description="Helical" evidence="6">
    <location>
        <begin position="113"/>
        <end position="137"/>
    </location>
</feature>
<evidence type="ECO:0000256" key="2">
    <source>
        <dbReference type="ARBA" id="ARBA00022448"/>
    </source>
</evidence>
<dbReference type="AlphaFoldDB" id="A0A4U8Z410"/>
<evidence type="ECO:0000259" key="7">
    <source>
        <dbReference type="PROSITE" id="PS50850"/>
    </source>
</evidence>
<organism evidence="8 9">
    <name type="scientific">Methylocella tundrae</name>
    <dbReference type="NCBI Taxonomy" id="227605"/>
    <lineage>
        <taxon>Bacteria</taxon>
        <taxon>Pseudomonadati</taxon>
        <taxon>Pseudomonadota</taxon>
        <taxon>Alphaproteobacteria</taxon>
        <taxon>Hyphomicrobiales</taxon>
        <taxon>Beijerinckiaceae</taxon>
        <taxon>Methylocella</taxon>
    </lineage>
</organism>
<feature type="transmembrane region" description="Helical" evidence="6">
    <location>
        <begin position="442"/>
        <end position="461"/>
    </location>
</feature>
<keyword evidence="2" id="KW-0813">Transport</keyword>
<feature type="domain" description="Major facilitator superfamily (MFS) profile" evidence="7">
    <location>
        <begin position="22"/>
        <end position="462"/>
    </location>
</feature>
<dbReference type="InterPro" id="IPR020846">
    <property type="entry name" value="MFS_dom"/>
</dbReference>
<feature type="transmembrane region" description="Helical" evidence="6">
    <location>
        <begin position="149"/>
        <end position="170"/>
    </location>
</feature>
<dbReference type="Proteomes" id="UP000294360">
    <property type="component" value="Chromosome"/>
</dbReference>
<dbReference type="OrthoDB" id="2414439at2"/>
<protein>
    <recommendedName>
        <fullName evidence="7">Major facilitator superfamily (MFS) profile domain-containing protein</fullName>
    </recommendedName>
</protein>
<dbReference type="PANTHER" id="PTHR42718">
    <property type="entry name" value="MAJOR FACILITATOR SUPERFAMILY MULTIDRUG TRANSPORTER MFSC"/>
    <property type="match status" value="1"/>
</dbReference>
<feature type="transmembrane region" description="Helical" evidence="6">
    <location>
        <begin position="372"/>
        <end position="396"/>
    </location>
</feature>
<dbReference type="CDD" id="cd17321">
    <property type="entry name" value="MFS_MMR_MDR_like"/>
    <property type="match status" value="1"/>
</dbReference>
<feature type="transmembrane region" description="Helical" evidence="6">
    <location>
        <begin position="21"/>
        <end position="44"/>
    </location>
</feature>